<evidence type="ECO:0000256" key="1">
    <source>
        <dbReference type="ARBA" id="ARBA00022723"/>
    </source>
</evidence>
<dbReference type="Gene3D" id="1.10.287.110">
    <property type="entry name" value="DnaJ domain"/>
    <property type="match status" value="1"/>
</dbReference>
<dbReference type="SMART" id="SM00271">
    <property type="entry name" value="DnaJ"/>
    <property type="match status" value="1"/>
</dbReference>
<sequence>MLYIRLFFAIALVLLPLVLAAEDYYKVLGLDKSASEKDVKRAYRNLSKKFHPDKNPGDDAARDRFVEIADAYDVLSTPTTRKIYDQYGHDGIEQHRQGGQAGRPANDPFDLFSRFFGGGGHFGHAPGHRRGPDMEMRVGVPLRDFYTGRDIQFVLEKQQICDTCEGTGSADREVVTCNQCGGRGMVIRKHMLAPGMFQQVQMACDKCGGQGKQIKKPCPVCHGQRVVRKDVDTFATIEPGMDKGTRIVFENEADENPDWIAGDLVLVLEEKEPEIAESEEQRTDGTFFRRKGRDLFWKEALSLREAWMGEWTRNVTHLDGHVVQLSRKRGQVVQPLSVETVKGEGMPFWSENPVHGHEENQEPGNLYVEYTVVLPDQMESGMEKDFFALWEKWRKKNGVDLGKDSGRPMPSSVPVKDEL</sequence>
<feature type="domain" description="CR-type" evidence="10">
    <location>
        <begin position="148"/>
        <end position="230"/>
    </location>
</feature>
<dbReference type="AlphaFoldDB" id="A0A1L9R7V1"/>
<dbReference type="CDD" id="cd06257">
    <property type="entry name" value="DnaJ"/>
    <property type="match status" value="1"/>
</dbReference>
<dbReference type="InterPro" id="IPR001305">
    <property type="entry name" value="HSP_DnaJ_Cys-rich_dom"/>
</dbReference>
<dbReference type="FunFam" id="2.10.230.10:FF:000002">
    <property type="entry name" value="Molecular chaperone DnaJ"/>
    <property type="match status" value="1"/>
</dbReference>
<dbReference type="Gene3D" id="2.60.260.20">
    <property type="entry name" value="Urease metallochaperone UreE, N-terminal domain"/>
    <property type="match status" value="2"/>
</dbReference>
<dbReference type="InterPro" id="IPR008971">
    <property type="entry name" value="HSP40/DnaJ_pept-bd"/>
</dbReference>
<evidence type="ECO:0000313" key="11">
    <source>
        <dbReference type="EMBL" id="OJJ30991.1"/>
    </source>
</evidence>
<proteinExistence type="predicted"/>
<dbReference type="RefSeq" id="XP_040684668.1">
    <property type="nucleotide sequence ID" value="XM_040838913.1"/>
</dbReference>
<feature type="zinc finger region" description="CR-type" evidence="6">
    <location>
        <begin position="148"/>
        <end position="230"/>
    </location>
</feature>
<dbReference type="InterPro" id="IPR044713">
    <property type="entry name" value="DNJA1/2-like"/>
</dbReference>
<evidence type="ECO:0000256" key="2">
    <source>
        <dbReference type="ARBA" id="ARBA00022737"/>
    </source>
</evidence>
<dbReference type="CDD" id="cd10719">
    <property type="entry name" value="DnaJ_zf"/>
    <property type="match status" value="1"/>
</dbReference>
<dbReference type="Pfam" id="PF00684">
    <property type="entry name" value="DnaJ_CXXCXGXG"/>
    <property type="match status" value="1"/>
</dbReference>
<keyword evidence="1 6" id="KW-0479">Metal-binding</keyword>
<dbReference type="CDD" id="cd10747">
    <property type="entry name" value="DnaJ_C"/>
    <property type="match status" value="1"/>
</dbReference>
<dbReference type="GeneID" id="63754761"/>
<dbReference type="InterPro" id="IPR036869">
    <property type="entry name" value="J_dom_sf"/>
</dbReference>
<dbReference type="STRING" id="1073089.A0A1L9R7V1"/>
<dbReference type="InterPro" id="IPR036410">
    <property type="entry name" value="HSP_DnaJ_Cys-rich_dom_sf"/>
</dbReference>
<evidence type="ECO:0000256" key="5">
    <source>
        <dbReference type="ARBA" id="ARBA00023186"/>
    </source>
</evidence>
<dbReference type="OrthoDB" id="550424at2759"/>
<feature type="signal peptide" evidence="8">
    <location>
        <begin position="1"/>
        <end position="20"/>
    </location>
</feature>
<dbReference type="EMBL" id="KV878216">
    <property type="protein sequence ID" value="OJJ30991.1"/>
    <property type="molecule type" value="Genomic_DNA"/>
</dbReference>
<dbReference type="Proteomes" id="UP000184383">
    <property type="component" value="Unassembled WGS sequence"/>
</dbReference>
<evidence type="ECO:0000256" key="7">
    <source>
        <dbReference type="SAM" id="MobiDB-lite"/>
    </source>
</evidence>
<dbReference type="InterPro" id="IPR001623">
    <property type="entry name" value="DnaJ_domain"/>
</dbReference>
<dbReference type="InterPro" id="IPR002939">
    <property type="entry name" value="DnaJ_C"/>
</dbReference>
<evidence type="ECO:0000256" key="6">
    <source>
        <dbReference type="PROSITE-ProRule" id="PRU00546"/>
    </source>
</evidence>
<protein>
    <submittedName>
        <fullName evidence="11">Uncharacterized protein</fullName>
    </submittedName>
</protein>
<dbReference type="GO" id="GO:0006457">
    <property type="term" value="P:protein folding"/>
    <property type="evidence" value="ECO:0007669"/>
    <property type="project" value="InterPro"/>
</dbReference>
<dbReference type="Gene3D" id="2.10.230.10">
    <property type="entry name" value="Heat shock protein DnaJ, cysteine-rich domain"/>
    <property type="match status" value="1"/>
</dbReference>
<dbReference type="PRINTS" id="PR00625">
    <property type="entry name" value="JDOMAIN"/>
</dbReference>
<evidence type="ECO:0000256" key="8">
    <source>
        <dbReference type="SAM" id="SignalP"/>
    </source>
</evidence>
<dbReference type="GO" id="GO:0008270">
    <property type="term" value="F:zinc ion binding"/>
    <property type="evidence" value="ECO:0007669"/>
    <property type="project" value="UniProtKB-KW"/>
</dbReference>
<evidence type="ECO:0000259" key="10">
    <source>
        <dbReference type="PROSITE" id="PS51188"/>
    </source>
</evidence>
<feature type="region of interest" description="Disordered" evidence="7">
    <location>
        <begin position="398"/>
        <end position="419"/>
    </location>
</feature>
<evidence type="ECO:0000313" key="12">
    <source>
        <dbReference type="Proteomes" id="UP000184383"/>
    </source>
</evidence>
<keyword evidence="5" id="KW-0143">Chaperone</keyword>
<feature type="chain" id="PRO_5012205682" evidence="8">
    <location>
        <begin position="21"/>
        <end position="419"/>
    </location>
</feature>
<evidence type="ECO:0000256" key="3">
    <source>
        <dbReference type="ARBA" id="ARBA00022771"/>
    </source>
</evidence>
<dbReference type="SUPFAM" id="SSF49493">
    <property type="entry name" value="HSP40/DnaJ peptide-binding domain"/>
    <property type="match status" value="2"/>
</dbReference>
<dbReference type="SUPFAM" id="SSF46565">
    <property type="entry name" value="Chaperone J-domain"/>
    <property type="match status" value="1"/>
</dbReference>
<keyword evidence="4 6" id="KW-0862">Zinc</keyword>
<feature type="domain" description="J" evidence="9">
    <location>
        <begin position="23"/>
        <end position="88"/>
    </location>
</feature>
<keyword evidence="8" id="KW-0732">Signal</keyword>
<accession>A0A1L9R7V1</accession>
<dbReference type="GO" id="GO:0051082">
    <property type="term" value="F:unfolded protein binding"/>
    <property type="evidence" value="ECO:0007669"/>
    <property type="project" value="InterPro"/>
</dbReference>
<dbReference type="Pfam" id="PF01556">
    <property type="entry name" value="DnaJ_C"/>
    <property type="match status" value="1"/>
</dbReference>
<dbReference type="GO" id="GO:0030544">
    <property type="term" value="F:Hsp70 protein binding"/>
    <property type="evidence" value="ECO:0007669"/>
    <property type="project" value="InterPro"/>
</dbReference>
<dbReference type="PROSITE" id="PS50076">
    <property type="entry name" value="DNAJ_2"/>
    <property type="match status" value="1"/>
</dbReference>
<keyword evidence="12" id="KW-1185">Reference proteome</keyword>
<evidence type="ECO:0000259" key="9">
    <source>
        <dbReference type="PROSITE" id="PS50076"/>
    </source>
</evidence>
<dbReference type="PANTHER" id="PTHR43888">
    <property type="entry name" value="DNAJ-LIKE-2, ISOFORM A-RELATED"/>
    <property type="match status" value="1"/>
</dbReference>
<dbReference type="PROSITE" id="PS51188">
    <property type="entry name" value="ZF_CR"/>
    <property type="match status" value="1"/>
</dbReference>
<keyword evidence="3 6" id="KW-0863">Zinc-finger</keyword>
<gene>
    <name evidence="11" type="ORF">ASPWEDRAFT_674536</name>
</gene>
<keyword evidence="2" id="KW-0677">Repeat</keyword>
<name>A0A1L9R7V1_ASPWE</name>
<dbReference type="SUPFAM" id="SSF57938">
    <property type="entry name" value="DnaJ/Hsp40 cysteine-rich domain"/>
    <property type="match status" value="1"/>
</dbReference>
<dbReference type="Pfam" id="PF00226">
    <property type="entry name" value="DnaJ"/>
    <property type="match status" value="1"/>
</dbReference>
<organism evidence="11 12">
    <name type="scientific">Aspergillus wentii DTO 134E9</name>
    <dbReference type="NCBI Taxonomy" id="1073089"/>
    <lineage>
        <taxon>Eukaryota</taxon>
        <taxon>Fungi</taxon>
        <taxon>Dikarya</taxon>
        <taxon>Ascomycota</taxon>
        <taxon>Pezizomycotina</taxon>
        <taxon>Eurotiomycetes</taxon>
        <taxon>Eurotiomycetidae</taxon>
        <taxon>Eurotiales</taxon>
        <taxon>Aspergillaceae</taxon>
        <taxon>Aspergillus</taxon>
        <taxon>Aspergillus subgen. Cremei</taxon>
    </lineage>
</organism>
<evidence type="ECO:0000256" key="4">
    <source>
        <dbReference type="ARBA" id="ARBA00022833"/>
    </source>
</evidence>
<reference evidence="12" key="1">
    <citation type="journal article" date="2017" name="Genome Biol.">
        <title>Comparative genomics reveals high biological diversity and specific adaptations in the industrially and medically important fungal genus Aspergillus.</title>
        <authorList>
            <person name="de Vries R.P."/>
            <person name="Riley R."/>
            <person name="Wiebenga A."/>
            <person name="Aguilar-Osorio G."/>
            <person name="Amillis S."/>
            <person name="Uchima C.A."/>
            <person name="Anderluh G."/>
            <person name="Asadollahi M."/>
            <person name="Askin M."/>
            <person name="Barry K."/>
            <person name="Battaglia E."/>
            <person name="Bayram O."/>
            <person name="Benocci T."/>
            <person name="Braus-Stromeyer S.A."/>
            <person name="Caldana C."/>
            <person name="Canovas D."/>
            <person name="Cerqueira G.C."/>
            <person name="Chen F."/>
            <person name="Chen W."/>
            <person name="Choi C."/>
            <person name="Clum A."/>
            <person name="Dos Santos R.A."/>
            <person name="Damasio A.R."/>
            <person name="Diallinas G."/>
            <person name="Emri T."/>
            <person name="Fekete E."/>
            <person name="Flipphi M."/>
            <person name="Freyberg S."/>
            <person name="Gallo A."/>
            <person name="Gournas C."/>
            <person name="Habgood R."/>
            <person name="Hainaut M."/>
            <person name="Harispe M.L."/>
            <person name="Henrissat B."/>
            <person name="Hilden K.S."/>
            <person name="Hope R."/>
            <person name="Hossain A."/>
            <person name="Karabika E."/>
            <person name="Karaffa L."/>
            <person name="Karanyi Z."/>
            <person name="Krasevec N."/>
            <person name="Kuo A."/>
            <person name="Kusch H."/>
            <person name="LaButti K."/>
            <person name="Lagendijk E.L."/>
            <person name="Lapidus A."/>
            <person name="Levasseur A."/>
            <person name="Lindquist E."/>
            <person name="Lipzen A."/>
            <person name="Logrieco A.F."/>
            <person name="MacCabe A."/>
            <person name="Maekelae M.R."/>
            <person name="Malavazi I."/>
            <person name="Melin P."/>
            <person name="Meyer V."/>
            <person name="Mielnichuk N."/>
            <person name="Miskei M."/>
            <person name="Molnar A.P."/>
            <person name="Mule G."/>
            <person name="Ngan C.Y."/>
            <person name="Orejas M."/>
            <person name="Orosz E."/>
            <person name="Ouedraogo J.P."/>
            <person name="Overkamp K.M."/>
            <person name="Park H.-S."/>
            <person name="Perrone G."/>
            <person name="Piumi F."/>
            <person name="Punt P.J."/>
            <person name="Ram A.F."/>
            <person name="Ramon A."/>
            <person name="Rauscher S."/>
            <person name="Record E."/>
            <person name="Riano-Pachon D.M."/>
            <person name="Robert V."/>
            <person name="Roehrig J."/>
            <person name="Ruller R."/>
            <person name="Salamov A."/>
            <person name="Salih N.S."/>
            <person name="Samson R.A."/>
            <person name="Sandor E."/>
            <person name="Sanguinetti M."/>
            <person name="Schuetze T."/>
            <person name="Sepcic K."/>
            <person name="Shelest E."/>
            <person name="Sherlock G."/>
            <person name="Sophianopoulou V."/>
            <person name="Squina F.M."/>
            <person name="Sun H."/>
            <person name="Susca A."/>
            <person name="Todd R.B."/>
            <person name="Tsang A."/>
            <person name="Unkles S.E."/>
            <person name="van de Wiele N."/>
            <person name="van Rossen-Uffink D."/>
            <person name="Oliveira J.V."/>
            <person name="Vesth T.C."/>
            <person name="Visser J."/>
            <person name="Yu J.-H."/>
            <person name="Zhou M."/>
            <person name="Andersen M.R."/>
            <person name="Archer D.B."/>
            <person name="Baker S.E."/>
            <person name="Benoit I."/>
            <person name="Brakhage A.A."/>
            <person name="Braus G.H."/>
            <person name="Fischer R."/>
            <person name="Frisvad J.C."/>
            <person name="Goldman G.H."/>
            <person name="Houbraken J."/>
            <person name="Oakley B."/>
            <person name="Pocsi I."/>
            <person name="Scazzocchio C."/>
            <person name="Seiboth B."/>
            <person name="vanKuyk P.A."/>
            <person name="Wortman J."/>
            <person name="Dyer P.S."/>
            <person name="Grigoriev I.V."/>
        </authorList>
    </citation>
    <scope>NUCLEOTIDE SEQUENCE [LARGE SCALE GENOMIC DNA]</scope>
    <source>
        <strain evidence="12">DTO 134E9</strain>
    </source>
</reference>
<dbReference type="VEuPathDB" id="FungiDB:ASPWEDRAFT_674536"/>